<evidence type="ECO:0000313" key="2">
    <source>
        <dbReference type="EMBL" id="ATR79722.1"/>
    </source>
</evidence>
<reference evidence="3" key="4">
    <citation type="submission" date="2019-04" db="EMBL/GenBank/DDBJ databases">
        <title>Moraxella osloensis CCUG 73412, isolated from corneal scrapings as causative agent of keratitis.</title>
        <authorList>
            <person name="Connolly G."/>
            <person name="Jaen-Luchoro D."/>
            <person name="Pinyeiro-Iglesias B."/>
            <person name="Curry A."/>
            <person name="Knowles S."/>
            <person name="Moore E.R.B."/>
        </authorList>
    </citation>
    <scope>NUCLEOTIDE SEQUENCE</scope>
    <source>
        <strain evidence="3">CCUG 73412</strain>
    </source>
</reference>
<protein>
    <submittedName>
        <fullName evidence="2">Uncharacterized protein</fullName>
    </submittedName>
</protein>
<organism evidence="2 4">
    <name type="scientific">Faucicola osloensis</name>
    <name type="common">Moraxella osloensis</name>
    <dbReference type="NCBI Taxonomy" id="34062"/>
    <lineage>
        <taxon>Bacteria</taxon>
        <taxon>Pseudomonadati</taxon>
        <taxon>Pseudomonadota</taxon>
        <taxon>Gammaproteobacteria</taxon>
        <taxon>Moraxellales</taxon>
        <taxon>Moraxellaceae</taxon>
        <taxon>Faucicola</taxon>
    </lineage>
</organism>
<gene>
    <name evidence="3" type="ORF">E6P75_08380</name>
    <name evidence="2" type="ORF">NP7_10180</name>
</gene>
<dbReference type="Proteomes" id="UP000229340">
    <property type="component" value="Plasmid pNP7-1"/>
</dbReference>
<geneLocation type="plasmid" evidence="4">
    <name>pnp7-1</name>
</geneLocation>
<geneLocation type="plasmid" evidence="2">
    <name>pNP7-1</name>
</geneLocation>
<dbReference type="EMBL" id="CP024444">
    <property type="protein sequence ID" value="ATR79722.1"/>
    <property type="molecule type" value="Genomic_DNA"/>
</dbReference>
<reference evidence="2" key="3">
    <citation type="journal article" date="2018" name="Misainmurhag Hoiji">
        <title>Complete genome sequence of multidrug-resistant Moraxella osloensis NP7 with multiple plasmids isolated from human skin.</title>
        <authorList>
            <person name="Ganzorig M."/>
            <person name="Lim J.Y."/>
            <person name="Hwang I."/>
            <person name="Lee K."/>
        </authorList>
    </citation>
    <scope>NUCLEOTIDE SEQUENCE</scope>
    <source>
        <strain evidence="2">NP7</strain>
        <plasmid evidence="2">pNP7-1</plasmid>
    </source>
</reference>
<evidence type="ECO:0000256" key="1">
    <source>
        <dbReference type="SAM" id="MobiDB-lite"/>
    </source>
</evidence>
<dbReference type="AlphaFoldDB" id="A0A2D2LXI1"/>
<name>A0A2D2LXI1_FAUOS</name>
<evidence type="ECO:0000313" key="3">
    <source>
        <dbReference type="EMBL" id="MDI4510221.1"/>
    </source>
</evidence>
<feature type="region of interest" description="Disordered" evidence="1">
    <location>
        <begin position="283"/>
        <end position="337"/>
    </location>
</feature>
<feature type="region of interest" description="Disordered" evidence="1">
    <location>
        <begin position="1"/>
        <end position="23"/>
    </location>
</feature>
<evidence type="ECO:0000313" key="4">
    <source>
        <dbReference type="Proteomes" id="UP000229340"/>
    </source>
</evidence>
<proteinExistence type="predicted"/>
<keyword evidence="2" id="KW-0614">Plasmid</keyword>
<accession>A0A2D2LXI1</accession>
<reference evidence="2" key="2">
    <citation type="journal article" date="2018" name="Genome Announc.">
        <title>Complete Genome Sequences of Three Moraxella osloensis Strains Isolated from Human Skin.</title>
        <authorList>
            <person name="Lim J.Y."/>
            <person name="Hwang I."/>
            <person name="Ganzorig M."/>
            <person name="Huang S.L."/>
            <person name="Cho G.S."/>
            <person name="Franz C.M.A.P."/>
            <person name="Lee K."/>
        </authorList>
    </citation>
    <scope>NUCLEOTIDE SEQUENCE</scope>
    <source>
        <strain evidence="2">NP7</strain>
        <plasmid evidence="2">pNP7-1</plasmid>
    </source>
</reference>
<reference evidence="4" key="1">
    <citation type="submission" date="2017-10" db="EMBL/GenBank/DDBJ databases">
        <title>Complete genome sequence of Moraxella osloensis NP7 isolated from human skin.</title>
        <authorList>
            <person name="Lee K."/>
            <person name="Lim J.Y."/>
            <person name="Hwang I."/>
        </authorList>
    </citation>
    <scope>NUCLEOTIDE SEQUENCE [LARGE SCALE GENOMIC DNA]</scope>
    <source>
        <strain evidence="4">NP7</strain>
        <plasmid evidence="4">pnp7-1</plasmid>
    </source>
</reference>
<feature type="compositionally biased region" description="Low complexity" evidence="1">
    <location>
        <begin position="286"/>
        <end position="329"/>
    </location>
</feature>
<sequence>MSRALTIQPPKRDLTQSRNGKRKSKTATYITSAVVAISLSSSIALMSHNAKAFSFSDITQLLGATGSIIQSDYLVSAFKANTAQTAMHAERTGKSMLDAAQLKAFYTSNAQAALKVRDVVDDHTIGKGVTNSANCTQQAERVQVQNKAIMATNNSNTQMTGLVGDYVKSDASRLASRSRAHFIGFCDITEAAQGSCIPLPHGLGGADSNYSLYTSNPLLSDDTEVAAQNFVTTIIDPSRSSFDTCTTLSCQALVDTESRYGAIASVIQNSLLAQINDRRVLMPEGSGSSSSSSASSAASSTSTASSTTTAPKTTATTNAPSSTAVPASTGKTTNGSH</sequence>
<dbReference type="EMBL" id="SSCJ01000007">
    <property type="protein sequence ID" value="MDI4510221.1"/>
    <property type="molecule type" value="Genomic_DNA"/>
</dbReference>
<dbReference type="RefSeq" id="WP_100271076.1">
    <property type="nucleotide sequence ID" value="NZ_CP024444.1"/>
</dbReference>